<dbReference type="EMBL" id="BPUR01000052">
    <property type="protein sequence ID" value="GJH22778.1"/>
    <property type="molecule type" value="Genomic_DNA"/>
</dbReference>
<keyword evidence="2" id="KW-1185">Reference proteome</keyword>
<comment type="caution">
    <text evidence="1">The sequence shown here is derived from an EMBL/GenBank/DDBJ whole genome shotgun (WGS) entry which is preliminary data.</text>
</comment>
<name>A0ACB5R6P4_9BURK</name>
<gene>
    <name evidence="1" type="ORF">CBA19CS22_39570</name>
</gene>
<organism evidence="1 2">
    <name type="scientific">Caballeronia novacaledonica</name>
    <dbReference type="NCBI Taxonomy" id="1544861"/>
    <lineage>
        <taxon>Bacteria</taxon>
        <taxon>Pseudomonadati</taxon>
        <taxon>Pseudomonadota</taxon>
        <taxon>Betaproteobacteria</taxon>
        <taxon>Burkholderiales</taxon>
        <taxon>Burkholderiaceae</taxon>
        <taxon>Caballeronia</taxon>
    </lineage>
</organism>
<evidence type="ECO:0000313" key="1">
    <source>
        <dbReference type="EMBL" id="GJH22778.1"/>
    </source>
</evidence>
<reference evidence="1" key="1">
    <citation type="submission" date="2021-09" db="EMBL/GenBank/DDBJ databases">
        <title>Isolation and characterization of 3-chlorobenzoate degrading bacteria from soils in Shizuoka.</title>
        <authorList>
            <person name="Ifat A."/>
            <person name="Ogawa N."/>
            <person name="Kimbara K."/>
            <person name="Moriuchi R."/>
            <person name="Dohra H."/>
            <person name="Shintani M."/>
        </authorList>
    </citation>
    <scope>NUCLEOTIDE SEQUENCE</scope>
    <source>
        <strain evidence="1">19CS2-2</strain>
    </source>
</reference>
<accession>A0ACB5R6P4</accession>
<evidence type="ECO:0000313" key="2">
    <source>
        <dbReference type="Proteomes" id="UP001055013"/>
    </source>
</evidence>
<dbReference type="Proteomes" id="UP001055013">
    <property type="component" value="Unassembled WGS sequence"/>
</dbReference>
<sequence length="541" mass="62725">MLPNVSRGWSFKGLTRYLINPKRDQPEDTERVGFIHLENFLPDEARTPEEAAHTMAMTWKHADRLKREAGVAATGQKVKSPPVWHCSLSWTEGEKPTREEMLEAGRECLAAVGLALDDGHHTYFIEHRDTKQAHMHIVVNLVHPIDGRQINPVAEQRRSQRWANRYDRARGHIFCPQRYAKYSALEKGLKLKSAWGKATRATKNRAELEGRKLTKYGQRVKDEAAAIKTTYAERVKAMQAQNAAEYLARKTAKETLWQTYQQQRQVIKDQYQAVIRDYYLHRRYKEVRAMRPKGPTHLRQSPEWRGLNRRLRTEKAEFFKREMAPVGWDKGQRAWVFNQAANDNHKTMALREKVARKAVAEVYHRRIHSNPHKVQMNGELAELAAAYKIEAQRLKAREATEKLQARKRWRDLAEERNDAWQTFRDKYRLAEKPHETPQQTKKKESDSRKAARALLQDFTSAGEPDIEKAKAVMWEKKGDEFRENAADIGEAKRLVGELLSDAAPASTPATKPEPAREQGWKLRGKDRAPRAPRNRRGGYDR</sequence>
<protein>
    <submittedName>
        <fullName evidence="1">Uncharacterized protein</fullName>
    </submittedName>
</protein>
<proteinExistence type="predicted"/>